<evidence type="ECO:0000313" key="6">
    <source>
        <dbReference type="EMBL" id="MBA2133106.1"/>
    </source>
</evidence>
<protein>
    <submittedName>
        <fullName evidence="6">NAD(P)/FAD-dependent oxidoreductase</fullName>
    </submittedName>
</protein>
<dbReference type="EMBL" id="JAAKDE010000012">
    <property type="protein sequence ID" value="MBA2133106.1"/>
    <property type="molecule type" value="Genomic_DNA"/>
</dbReference>
<dbReference type="PRINTS" id="PR00411">
    <property type="entry name" value="PNDRDTASEI"/>
</dbReference>
<dbReference type="Gene3D" id="3.50.50.60">
    <property type="entry name" value="FAD/NAD(P)-binding domain"/>
    <property type="match status" value="1"/>
</dbReference>
<organism evidence="6 7">
    <name type="scientific">Capillibacterium thermochitinicola</name>
    <dbReference type="NCBI Taxonomy" id="2699427"/>
    <lineage>
        <taxon>Bacteria</taxon>
        <taxon>Bacillati</taxon>
        <taxon>Bacillota</taxon>
        <taxon>Capillibacterium</taxon>
    </lineage>
</organism>
<feature type="domain" description="RsdA/BaiN/AoA(So)-like insert" evidence="5">
    <location>
        <begin position="192"/>
        <end position="352"/>
    </location>
</feature>
<dbReference type="InterPro" id="IPR023166">
    <property type="entry name" value="BaiN-like_dom_sf"/>
</dbReference>
<proteinExistence type="predicted"/>
<evidence type="ECO:0000256" key="3">
    <source>
        <dbReference type="ARBA" id="ARBA00022827"/>
    </source>
</evidence>
<dbReference type="PRINTS" id="PR00368">
    <property type="entry name" value="FADPNR"/>
</dbReference>
<keyword evidence="2" id="KW-0285">Flavoprotein</keyword>
<dbReference type="PANTHER" id="PTHR42887:SF2">
    <property type="entry name" value="OS12G0638800 PROTEIN"/>
    <property type="match status" value="1"/>
</dbReference>
<dbReference type="InterPro" id="IPR055178">
    <property type="entry name" value="RsdA/BaiN/AoA(So)-like_dom"/>
</dbReference>
<gene>
    <name evidence="6" type="ORF">G5B42_06065</name>
</gene>
<dbReference type="SUPFAM" id="SSF51905">
    <property type="entry name" value="FAD/NAD(P)-binding domain"/>
    <property type="match status" value="1"/>
</dbReference>
<dbReference type="Gene3D" id="2.40.30.10">
    <property type="entry name" value="Translation factors"/>
    <property type="match status" value="1"/>
</dbReference>
<dbReference type="RefSeq" id="WP_181339562.1">
    <property type="nucleotide sequence ID" value="NZ_JAAKDE010000012.1"/>
</dbReference>
<accession>A0A8J6I0B4</accession>
<dbReference type="InterPro" id="IPR004792">
    <property type="entry name" value="BaiN-like"/>
</dbReference>
<evidence type="ECO:0000256" key="2">
    <source>
        <dbReference type="ARBA" id="ARBA00022630"/>
    </source>
</evidence>
<dbReference type="PANTHER" id="PTHR42887">
    <property type="entry name" value="OS12G0638800 PROTEIN"/>
    <property type="match status" value="1"/>
</dbReference>
<evidence type="ECO:0000259" key="4">
    <source>
        <dbReference type="Pfam" id="PF03486"/>
    </source>
</evidence>
<dbReference type="Proteomes" id="UP000657177">
    <property type="component" value="Unassembled WGS sequence"/>
</dbReference>
<sequence length="407" mass="43546">MAADQVVVIGGGPAGMMAAGTAGERGRSVLLVEKNKRLGRKLLITGKGRCNLTNITDIEGMIANIPVNGKFLYSAFHRFTNQDVIAFFAGWGLPTKVERGGRVFPASDRSLDVLRAFEKFLAHARVRIMTGVAVAVLVEEGRVCGVKLASGEFLPAGRVIIATGGCSYPQTGSTGDGYRLAAALGHTITPLKPALVPLEAATPWVREVQGLSLRNVAIRVLTTEGKTIYTDFGEMLFTHFGVSGPIVLSASTHLAPNTKYRLVIDLKPALTAEQLDLRLQRDFAKYARRVFHNALDDLLPRALIPVIVTLAGIPPDKPVNQITRAERERLGALLKGLEVEIVGLRPLTEAIVTAGGVSVKEINPATMESKLVKGLYFAGEVIDVNAYTGGFNLQIAFSTGYLAGSNC</sequence>
<reference evidence="6" key="1">
    <citation type="submission" date="2020-06" db="EMBL/GenBank/DDBJ databases">
        <title>Novel chitinolytic bacterium.</title>
        <authorList>
            <person name="Ungkulpasvich U."/>
            <person name="Kosugi A."/>
            <person name="Uke A."/>
        </authorList>
    </citation>
    <scope>NUCLEOTIDE SEQUENCE</scope>
    <source>
        <strain evidence="6">UUS1-1</strain>
    </source>
</reference>
<keyword evidence="3" id="KW-0274">FAD</keyword>
<dbReference type="InterPro" id="IPR036188">
    <property type="entry name" value="FAD/NAD-bd_sf"/>
</dbReference>
<dbReference type="Gene3D" id="1.10.8.260">
    <property type="entry name" value="HI0933 insert domain-like"/>
    <property type="match status" value="1"/>
</dbReference>
<comment type="caution">
    <text evidence="6">The sequence shown here is derived from an EMBL/GenBank/DDBJ whole genome shotgun (WGS) entry which is preliminary data.</text>
</comment>
<dbReference type="SUPFAM" id="SSF160996">
    <property type="entry name" value="HI0933 insert domain-like"/>
    <property type="match status" value="1"/>
</dbReference>
<comment type="cofactor">
    <cofactor evidence="1">
        <name>FAD</name>
        <dbReference type="ChEBI" id="CHEBI:57692"/>
    </cofactor>
</comment>
<dbReference type="Pfam" id="PF03486">
    <property type="entry name" value="HI0933_like"/>
    <property type="match status" value="1"/>
</dbReference>
<name>A0A8J6I0B4_9FIRM</name>
<evidence type="ECO:0000313" key="7">
    <source>
        <dbReference type="Proteomes" id="UP000657177"/>
    </source>
</evidence>
<dbReference type="AlphaFoldDB" id="A0A8J6I0B4"/>
<dbReference type="InterPro" id="IPR057661">
    <property type="entry name" value="RsdA/BaiN/AoA(So)_Rossmann"/>
</dbReference>
<evidence type="ECO:0000256" key="1">
    <source>
        <dbReference type="ARBA" id="ARBA00001974"/>
    </source>
</evidence>
<dbReference type="Pfam" id="PF22780">
    <property type="entry name" value="HI0933_like_1st"/>
    <property type="match status" value="1"/>
</dbReference>
<evidence type="ECO:0000259" key="5">
    <source>
        <dbReference type="Pfam" id="PF22780"/>
    </source>
</evidence>
<dbReference type="NCBIfam" id="TIGR00275">
    <property type="entry name" value="aminoacetone oxidase family FAD-binding enzyme"/>
    <property type="match status" value="1"/>
</dbReference>
<feature type="domain" description="RsdA/BaiN/AoA(So)-like Rossmann fold-like" evidence="4">
    <location>
        <begin position="5"/>
        <end position="405"/>
    </location>
</feature>
<keyword evidence="7" id="KW-1185">Reference proteome</keyword>